<dbReference type="PROSITE" id="PS50832">
    <property type="entry name" value="S1_IF1_TYPE"/>
    <property type="match status" value="1"/>
</dbReference>
<sequence>MHGGLISESLPLRISLDNEDLILGYVSGRIRSSFIRIPPWDRVNKNEVSAYDSTRERLIYRLRNKDSND</sequence>
<dbReference type="Gene3D" id="2.40.50.140">
    <property type="entry name" value="Nucleic acid-binding proteins"/>
    <property type="match status" value="1"/>
</dbReference>
<dbReference type="PANTHER" id="PTHR33370">
    <property type="entry name" value="TRANSLATION INITIATION FACTOR IF-1, CHLOROPLASTIC"/>
    <property type="match status" value="1"/>
</dbReference>
<organism evidence="8">
    <name type="scientific">Pterospermum menglunense</name>
    <dbReference type="NCBI Taxonomy" id="190246"/>
    <lineage>
        <taxon>Eukaryota</taxon>
        <taxon>Viridiplantae</taxon>
        <taxon>Streptophyta</taxon>
        <taxon>Embryophyta</taxon>
        <taxon>Tracheophyta</taxon>
        <taxon>Spermatophyta</taxon>
        <taxon>Magnoliopsida</taxon>
        <taxon>eudicotyledons</taxon>
        <taxon>Gunneridae</taxon>
        <taxon>Pentapetalae</taxon>
        <taxon>rosids</taxon>
        <taxon>malvids</taxon>
        <taxon>Malvales</taxon>
        <taxon>Malvaceae</taxon>
        <taxon>Dombeyoideae</taxon>
        <taxon>Pterospermum</taxon>
    </lineage>
</organism>
<dbReference type="GO" id="GO:0003723">
    <property type="term" value="F:RNA binding"/>
    <property type="evidence" value="ECO:0007669"/>
    <property type="project" value="InterPro"/>
</dbReference>
<dbReference type="AlphaFoldDB" id="A0A899ILZ2"/>
<keyword evidence="8" id="KW-0934">Plastid</keyword>
<dbReference type="GeneID" id="67787318"/>
<name>A0A899ILZ2_9ROSI</name>
<evidence type="ECO:0000256" key="6">
    <source>
        <dbReference type="PROSITE-ProRule" id="PRU00181"/>
    </source>
</evidence>
<gene>
    <name evidence="8" type="primary">infA</name>
</gene>
<comment type="similarity">
    <text evidence="2">Belongs to the IF-1 family.</text>
</comment>
<dbReference type="RefSeq" id="YP_010175606.1">
    <property type="nucleotide sequence ID" value="NC_057978.1"/>
</dbReference>
<evidence type="ECO:0000256" key="4">
    <source>
        <dbReference type="ARBA" id="ARBA00022540"/>
    </source>
</evidence>
<accession>A0A899ILZ2</accession>
<dbReference type="GO" id="GO:0043022">
    <property type="term" value="F:ribosome binding"/>
    <property type="evidence" value="ECO:0007669"/>
    <property type="project" value="TreeGrafter"/>
</dbReference>
<proteinExistence type="inferred from homology"/>
<evidence type="ECO:0000256" key="1">
    <source>
        <dbReference type="ARBA" id="ARBA00003935"/>
    </source>
</evidence>
<geneLocation type="chloroplast" evidence="8"/>
<dbReference type="PANTHER" id="PTHR33370:SF1">
    <property type="entry name" value="TRANSLATION INITIATION FACTOR IF-1, CHLOROPLASTIC"/>
    <property type="match status" value="1"/>
</dbReference>
<reference evidence="8" key="1">
    <citation type="submission" date="2020-12" db="EMBL/GenBank/DDBJ databases">
        <title>The complete chloroplast genome of a species Pterospermum menglunense (Sterculiaceae).</title>
        <authorList>
            <person name="Yang G."/>
        </authorList>
    </citation>
    <scope>NUCLEOTIDE SEQUENCE</scope>
</reference>
<evidence type="ECO:0000256" key="2">
    <source>
        <dbReference type="ARBA" id="ARBA00010939"/>
    </source>
</evidence>
<dbReference type="GO" id="GO:0003743">
    <property type="term" value="F:translation initiation factor activity"/>
    <property type="evidence" value="ECO:0007669"/>
    <property type="project" value="UniProtKB-UniRule"/>
</dbReference>
<protein>
    <submittedName>
        <fullName evidence="8">Translational initiation factor 1</fullName>
    </submittedName>
</protein>
<evidence type="ECO:0000259" key="7">
    <source>
        <dbReference type="PROSITE" id="PS50832"/>
    </source>
</evidence>
<dbReference type="InterPro" id="IPR004368">
    <property type="entry name" value="TIF_IF1"/>
</dbReference>
<comment type="subunit">
    <text evidence="3">Component of the 30S ribosomal translation pre-initiation complex which assembles on the 30S ribosome in the order IF-2 and IF-3, IF-1 and N-formylmethionyl-tRNA(fMet); mRNA recruitment can occur at any time during PIC assembly.</text>
</comment>
<evidence type="ECO:0000256" key="5">
    <source>
        <dbReference type="ARBA" id="ARBA00022917"/>
    </source>
</evidence>
<evidence type="ECO:0000256" key="3">
    <source>
        <dbReference type="ARBA" id="ARBA00011599"/>
    </source>
</evidence>
<dbReference type="InterPro" id="IPR006196">
    <property type="entry name" value="RNA-binding_domain_S1_IF1"/>
</dbReference>
<comment type="function">
    <text evidence="1">One of the essential components for the initiation of protein synthesis. Stabilizes the binding of IF-2 and IF-3 on the 30S subunit to which N-formylmethionyl-tRNA(fMet) subsequently binds. Helps modulate mRNA selection, yielding the 30S pre-initiation complex (PIC). Upon addition of the 50S ribosomal subunit IF-1, IF-2 and IF-3 are released leaving the mature 70S translation initiation complex.</text>
</comment>
<feature type="domain" description="S1-like" evidence="7">
    <location>
        <begin position="12"/>
        <end position="63"/>
    </location>
</feature>
<dbReference type="GO" id="GO:0005829">
    <property type="term" value="C:cytosol"/>
    <property type="evidence" value="ECO:0007669"/>
    <property type="project" value="TreeGrafter"/>
</dbReference>
<dbReference type="SUPFAM" id="SSF50249">
    <property type="entry name" value="Nucleic acid-binding proteins"/>
    <property type="match status" value="1"/>
</dbReference>
<keyword evidence="8" id="KW-0150">Chloroplast</keyword>
<dbReference type="EMBL" id="MW421596">
    <property type="protein sequence ID" value="QSL98865.1"/>
    <property type="molecule type" value="Genomic_DNA"/>
</dbReference>
<keyword evidence="5 6" id="KW-0648">Protein biosynthesis</keyword>
<dbReference type="InterPro" id="IPR012340">
    <property type="entry name" value="NA-bd_OB-fold"/>
</dbReference>
<evidence type="ECO:0000313" key="8">
    <source>
        <dbReference type="EMBL" id="QSL98865.1"/>
    </source>
</evidence>
<keyword evidence="4 6" id="KW-0396">Initiation factor</keyword>